<organism evidence="2 3">
    <name type="scientific">Symmachiella dynata</name>
    <dbReference type="NCBI Taxonomy" id="2527995"/>
    <lineage>
        <taxon>Bacteria</taxon>
        <taxon>Pseudomonadati</taxon>
        <taxon>Planctomycetota</taxon>
        <taxon>Planctomycetia</taxon>
        <taxon>Planctomycetales</taxon>
        <taxon>Planctomycetaceae</taxon>
        <taxon>Symmachiella</taxon>
    </lineage>
</organism>
<dbReference type="EMBL" id="CP036276">
    <property type="protein sequence ID" value="QDU41869.1"/>
    <property type="molecule type" value="Genomic_DNA"/>
</dbReference>
<evidence type="ECO:0000256" key="1">
    <source>
        <dbReference type="SAM" id="MobiDB-lite"/>
    </source>
</evidence>
<evidence type="ECO:0000313" key="3">
    <source>
        <dbReference type="Proteomes" id="UP000319383"/>
    </source>
</evidence>
<feature type="region of interest" description="Disordered" evidence="1">
    <location>
        <begin position="1"/>
        <end position="25"/>
    </location>
</feature>
<proteinExistence type="predicted"/>
<feature type="region of interest" description="Disordered" evidence="1">
    <location>
        <begin position="86"/>
        <end position="105"/>
    </location>
</feature>
<feature type="compositionally biased region" description="Low complexity" evidence="1">
    <location>
        <begin position="119"/>
        <end position="137"/>
    </location>
</feature>
<dbReference type="Proteomes" id="UP000319383">
    <property type="component" value="Chromosome"/>
</dbReference>
<evidence type="ECO:0008006" key="4">
    <source>
        <dbReference type="Google" id="ProtNLM"/>
    </source>
</evidence>
<feature type="compositionally biased region" description="Polar residues" evidence="1">
    <location>
        <begin position="86"/>
        <end position="98"/>
    </location>
</feature>
<name>A0A517ZHE1_9PLAN</name>
<dbReference type="RefSeq" id="WP_145373857.1">
    <property type="nucleotide sequence ID" value="NZ_CP036276.1"/>
</dbReference>
<reference evidence="2 3" key="1">
    <citation type="submission" date="2019-02" db="EMBL/GenBank/DDBJ databases">
        <title>Deep-cultivation of Planctomycetes and their phenomic and genomic characterization uncovers novel biology.</title>
        <authorList>
            <person name="Wiegand S."/>
            <person name="Jogler M."/>
            <person name="Boedeker C."/>
            <person name="Pinto D."/>
            <person name="Vollmers J."/>
            <person name="Rivas-Marin E."/>
            <person name="Kohn T."/>
            <person name="Peeters S.H."/>
            <person name="Heuer A."/>
            <person name="Rast P."/>
            <person name="Oberbeckmann S."/>
            <person name="Bunk B."/>
            <person name="Jeske O."/>
            <person name="Meyerdierks A."/>
            <person name="Storesund J.E."/>
            <person name="Kallscheuer N."/>
            <person name="Luecker S."/>
            <person name="Lage O.M."/>
            <person name="Pohl T."/>
            <person name="Merkel B.J."/>
            <person name="Hornburger P."/>
            <person name="Mueller R.-W."/>
            <person name="Bruemmer F."/>
            <person name="Labrenz M."/>
            <person name="Spormann A.M."/>
            <person name="Op den Camp H."/>
            <person name="Overmann J."/>
            <person name="Amann R."/>
            <person name="Jetten M.S.M."/>
            <person name="Mascher T."/>
            <person name="Medema M.H."/>
            <person name="Devos D.P."/>
            <person name="Kaster A.-K."/>
            <person name="Ovreas L."/>
            <person name="Rohde M."/>
            <person name="Galperin M.Y."/>
            <person name="Jogler C."/>
        </authorList>
    </citation>
    <scope>NUCLEOTIDE SEQUENCE [LARGE SCALE GENOMIC DNA]</scope>
    <source>
        <strain evidence="2 3">Mal52</strain>
    </source>
</reference>
<protein>
    <recommendedName>
        <fullName evidence="4">Double zinc ribbon</fullName>
    </recommendedName>
</protein>
<sequence length="528" mass="56847">MSVSNENAPEVNVDVPCPSCGEMSRKGSVRCRECGAFLDPNTERLAQEGMGKEDVNLADFDLADEVEEGDDFEVAPGVTTFEATESTFDLRSNSPSSTVDEDYSLTDDPLAEEGEVGAEAAAGPAGDSGDAGESAEGTDAKADPLPPGGSSGDALLDGAMVEELEALRRSMGRVVKVNELVPGQGVVVYCPSGHRIHVADKFRGRTGRCPQCRAPFLVPGTPPAGALDDTEDDDGYELLEDSAERIIFESDKYGRFTTWMPNVRLHRVNISKLRLKAGSLADESELVDIGFSDDAMLLVTVFKGKGGMTNKAALRKKPAIREKVRDALVEAAKRPDPGELPAPYSQYISKGDFEKIWIAQPALPLGESLFADLNLFGDGVIGIRLPGVEGSDERLYITPTLSQYRRLVLILAEKFQVVLASEPHGIPLMDQSVDKNCTVNGKDLKILQHVEFYKTDPNIELELIGRECVACGIVISESARRMEKLGGKTGSGIAKVKCPACEQKLGDKPVYRIKPADPTGLEAEEPES</sequence>
<keyword evidence="3" id="KW-1185">Reference proteome</keyword>
<evidence type="ECO:0000313" key="2">
    <source>
        <dbReference type="EMBL" id="QDU41869.1"/>
    </source>
</evidence>
<dbReference type="AlphaFoldDB" id="A0A517ZHE1"/>
<dbReference type="KEGG" id="sdyn:Mal52_03230"/>
<gene>
    <name evidence="2" type="ORF">Mal52_03230</name>
</gene>
<feature type="region of interest" description="Disordered" evidence="1">
    <location>
        <begin position="119"/>
        <end position="152"/>
    </location>
</feature>
<accession>A0A517ZHE1</accession>